<dbReference type="SMART" id="SM00387">
    <property type="entry name" value="HATPase_c"/>
    <property type="match status" value="1"/>
</dbReference>
<dbReference type="EMBL" id="SOFG01000011">
    <property type="protein sequence ID" value="TFB87403.1"/>
    <property type="molecule type" value="Genomic_DNA"/>
</dbReference>
<evidence type="ECO:0000256" key="8">
    <source>
        <dbReference type="ARBA" id="ARBA00022989"/>
    </source>
</evidence>
<dbReference type="Gene3D" id="1.10.287.130">
    <property type="match status" value="1"/>
</dbReference>
<dbReference type="Gene3D" id="6.10.340.10">
    <property type="match status" value="1"/>
</dbReference>
<dbReference type="PANTHER" id="PTHR45436:SF5">
    <property type="entry name" value="SENSOR HISTIDINE KINASE TRCS"/>
    <property type="match status" value="1"/>
</dbReference>
<dbReference type="RefSeq" id="WP_134534558.1">
    <property type="nucleotide sequence ID" value="NZ_SOFG01000011.1"/>
</dbReference>
<dbReference type="SUPFAM" id="SSF55874">
    <property type="entry name" value="ATPase domain of HSP90 chaperone/DNA topoisomerase II/histidine kinase"/>
    <property type="match status" value="1"/>
</dbReference>
<dbReference type="PRINTS" id="PR00344">
    <property type="entry name" value="BCTRLSENSOR"/>
</dbReference>
<dbReference type="PANTHER" id="PTHR45436">
    <property type="entry name" value="SENSOR HISTIDINE KINASE YKOH"/>
    <property type="match status" value="1"/>
</dbReference>
<evidence type="ECO:0000256" key="4">
    <source>
        <dbReference type="ARBA" id="ARBA00022553"/>
    </source>
</evidence>
<dbReference type="Pfam" id="PF00512">
    <property type="entry name" value="HisKA"/>
    <property type="match status" value="1"/>
</dbReference>
<keyword evidence="9" id="KW-0902">Two-component regulatory system</keyword>
<dbReference type="CDD" id="cd00075">
    <property type="entry name" value="HATPase"/>
    <property type="match status" value="1"/>
</dbReference>
<comment type="catalytic activity">
    <reaction evidence="1">
        <text>ATP + protein L-histidine = ADP + protein N-phospho-L-histidine.</text>
        <dbReference type="EC" id="2.7.13.3"/>
    </reaction>
</comment>
<dbReference type="GO" id="GO:0016301">
    <property type="term" value="F:kinase activity"/>
    <property type="evidence" value="ECO:0007669"/>
    <property type="project" value="UniProtKB-KW"/>
</dbReference>
<comment type="caution">
    <text evidence="14">The sequence shown here is derived from an EMBL/GenBank/DDBJ whole genome shotgun (WGS) entry which is preliminary data.</text>
</comment>
<evidence type="ECO:0000256" key="10">
    <source>
        <dbReference type="ARBA" id="ARBA00023136"/>
    </source>
</evidence>
<reference evidence="14 15" key="1">
    <citation type="submission" date="2019-03" db="EMBL/GenBank/DDBJ databases">
        <title>Genomics of glacier-inhabiting Cryobacterium strains.</title>
        <authorList>
            <person name="Liu Q."/>
            <person name="Xin Y.-H."/>
        </authorList>
    </citation>
    <scope>NUCLEOTIDE SEQUENCE [LARGE SCALE GENOMIC DNA]</scope>
    <source>
        <strain evidence="14 15">MDB2-B</strain>
    </source>
</reference>
<evidence type="ECO:0000313" key="15">
    <source>
        <dbReference type="Proteomes" id="UP000297608"/>
    </source>
</evidence>
<evidence type="ECO:0000256" key="9">
    <source>
        <dbReference type="ARBA" id="ARBA00023012"/>
    </source>
</evidence>
<evidence type="ECO:0000256" key="7">
    <source>
        <dbReference type="ARBA" id="ARBA00022777"/>
    </source>
</evidence>
<keyword evidence="7 14" id="KW-0418">Kinase</keyword>
<evidence type="ECO:0000256" key="11">
    <source>
        <dbReference type="SAM" id="Phobius"/>
    </source>
</evidence>
<evidence type="ECO:0000256" key="3">
    <source>
        <dbReference type="ARBA" id="ARBA00012438"/>
    </source>
</evidence>
<feature type="domain" description="HAMP" evidence="13">
    <location>
        <begin position="176"/>
        <end position="228"/>
    </location>
</feature>
<evidence type="ECO:0000256" key="5">
    <source>
        <dbReference type="ARBA" id="ARBA00022679"/>
    </source>
</evidence>
<dbReference type="Gene3D" id="3.30.565.10">
    <property type="entry name" value="Histidine kinase-like ATPase, C-terminal domain"/>
    <property type="match status" value="1"/>
</dbReference>
<feature type="transmembrane region" description="Helical" evidence="11">
    <location>
        <begin position="152"/>
        <end position="175"/>
    </location>
</feature>
<dbReference type="InterPro" id="IPR005467">
    <property type="entry name" value="His_kinase_dom"/>
</dbReference>
<dbReference type="Pfam" id="PF02518">
    <property type="entry name" value="HATPase_c"/>
    <property type="match status" value="1"/>
</dbReference>
<keyword evidence="5" id="KW-0808">Transferase</keyword>
<feature type="transmembrane region" description="Helical" evidence="11">
    <location>
        <begin position="12"/>
        <end position="37"/>
    </location>
</feature>
<feature type="domain" description="Histidine kinase" evidence="12">
    <location>
        <begin position="236"/>
        <end position="455"/>
    </location>
</feature>
<keyword evidence="10 11" id="KW-0472">Membrane</keyword>
<evidence type="ECO:0000256" key="6">
    <source>
        <dbReference type="ARBA" id="ARBA00022692"/>
    </source>
</evidence>
<dbReference type="InterPro" id="IPR003660">
    <property type="entry name" value="HAMP_dom"/>
</dbReference>
<evidence type="ECO:0000259" key="12">
    <source>
        <dbReference type="PROSITE" id="PS50109"/>
    </source>
</evidence>
<name>A0ABY2IFL6_9MICO</name>
<dbReference type="SUPFAM" id="SSF47384">
    <property type="entry name" value="Homodimeric domain of signal transducing histidine kinase"/>
    <property type="match status" value="1"/>
</dbReference>
<organism evidence="14 15">
    <name type="scientific">Cryobacterium algoricola</name>
    <dbReference type="NCBI Taxonomy" id="1259183"/>
    <lineage>
        <taxon>Bacteria</taxon>
        <taxon>Bacillati</taxon>
        <taxon>Actinomycetota</taxon>
        <taxon>Actinomycetes</taxon>
        <taxon>Micrococcales</taxon>
        <taxon>Microbacteriaceae</taxon>
        <taxon>Cryobacterium</taxon>
    </lineage>
</organism>
<protein>
    <recommendedName>
        <fullName evidence="3">histidine kinase</fullName>
        <ecNumber evidence="3">2.7.13.3</ecNumber>
    </recommendedName>
</protein>
<dbReference type="InterPro" id="IPR036097">
    <property type="entry name" value="HisK_dim/P_sf"/>
</dbReference>
<dbReference type="Proteomes" id="UP000297608">
    <property type="component" value="Unassembled WGS sequence"/>
</dbReference>
<sequence length="457" mass="47765">MSLQRWLRSLGGRIMLVTVGVACVAVLITTVVSLQLLTVLVTGQAQSALAAQTSALSQQPFASLRALMQDDKILGAHGERFLLIGPDGKVLGAVGAEVKRTMIGVLGSDRSASTTVQVGGDTYVVEGRPRPGGGGLVGFLRVADVTESSGLIAGRILIAVAIGLVAAIVAGVFLSRRLARPLQAMARDARRLAGGERGLVVVSHGIPEIDDVSTSLTALDRALATSEDRQREFLLSVSHEIRTPLTAIRGYAEALADGVISETGGSAVGVILVAEAKRLDRFVSDLLELARLEADDFTLELRPTDATAVLCEVERAWRGQCAQLGVTLQVDSSASDPAPILTDPMRLRQIVDGLVENALRATPSGGVVLLTAKRVGDDTVRIEVRDSGPGLTDADAAVAFERGILRARYRDLRPVNTGLGLSIAAQLVGRLGGTIFVRSSIGDGTCFAVDLISAGTS</sequence>
<accession>A0ABY2IFL6</accession>
<comment type="subcellular location">
    <subcellularLocation>
        <location evidence="2">Cell membrane</location>
    </subcellularLocation>
</comment>
<keyword evidence="8 11" id="KW-1133">Transmembrane helix</keyword>
<proteinExistence type="predicted"/>
<dbReference type="EC" id="2.7.13.3" evidence="3"/>
<dbReference type="InterPro" id="IPR036890">
    <property type="entry name" value="HATPase_C_sf"/>
</dbReference>
<dbReference type="InterPro" id="IPR050428">
    <property type="entry name" value="TCS_sensor_his_kinase"/>
</dbReference>
<dbReference type="SMART" id="SM00388">
    <property type="entry name" value="HisKA"/>
    <property type="match status" value="1"/>
</dbReference>
<dbReference type="InterPro" id="IPR003661">
    <property type="entry name" value="HisK_dim/P_dom"/>
</dbReference>
<dbReference type="CDD" id="cd00082">
    <property type="entry name" value="HisKA"/>
    <property type="match status" value="1"/>
</dbReference>
<evidence type="ECO:0000256" key="1">
    <source>
        <dbReference type="ARBA" id="ARBA00000085"/>
    </source>
</evidence>
<evidence type="ECO:0000256" key="2">
    <source>
        <dbReference type="ARBA" id="ARBA00004236"/>
    </source>
</evidence>
<keyword evidence="6 11" id="KW-0812">Transmembrane</keyword>
<keyword evidence="15" id="KW-1185">Reference proteome</keyword>
<gene>
    <name evidence="14" type="ORF">E3O44_09860</name>
</gene>
<evidence type="ECO:0000313" key="14">
    <source>
        <dbReference type="EMBL" id="TFB87403.1"/>
    </source>
</evidence>
<dbReference type="PROSITE" id="PS50885">
    <property type="entry name" value="HAMP"/>
    <property type="match status" value="1"/>
</dbReference>
<evidence type="ECO:0000259" key="13">
    <source>
        <dbReference type="PROSITE" id="PS50885"/>
    </source>
</evidence>
<dbReference type="InterPro" id="IPR003594">
    <property type="entry name" value="HATPase_dom"/>
</dbReference>
<keyword evidence="4" id="KW-0597">Phosphoprotein</keyword>
<dbReference type="PROSITE" id="PS50109">
    <property type="entry name" value="HIS_KIN"/>
    <property type="match status" value="1"/>
</dbReference>
<dbReference type="InterPro" id="IPR004358">
    <property type="entry name" value="Sig_transdc_His_kin-like_C"/>
</dbReference>